<name>A0ABM8UMF2_9BACT</name>
<dbReference type="NCBIfam" id="TIGR01444">
    <property type="entry name" value="fkbM_fam"/>
    <property type="match status" value="1"/>
</dbReference>
<proteinExistence type="predicted"/>
<dbReference type="Proteomes" id="UP000679725">
    <property type="component" value="Unassembled WGS sequence"/>
</dbReference>
<keyword evidence="3" id="KW-1185">Reference proteome</keyword>
<gene>
    <name evidence="2" type="ORF">DYBT9623_01373</name>
</gene>
<feature type="domain" description="Methyltransferase FkbM" evidence="1">
    <location>
        <begin position="54"/>
        <end position="194"/>
    </location>
</feature>
<dbReference type="SUPFAM" id="SSF53335">
    <property type="entry name" value="S-adenosyl-L-methionine-dependent methyltransferases"/>
    <property type="match status" value="1"/>
</dbReference>
<dbReference type="InterPro" id="IPR052514">
    <property type="entry name" value="SAM-dependent_MTase"/>
</dbReference>
<protein>
    <recommendedName>
        <fullName evidence="1">Methyltransferase FkbM domain-containing protein</fullName>
    </recommendedName>
</protein>
<dbReference type="PANTHER" id="PTHR34203:SF15">
    <property type="entry name" value="SLL1173 PROTEIN"/>
    <property type="match status" value="1"/>
</dbReference>
<sequence>MKNFIRYLLQKTLSFKNYLFLFSLYSIRTIEAGKYEREFLHFIKIIKGNGIILDIGANIGITAAPLAKHHPGAQIHAFEPISENFSALQRVVNYLKLNNVKLFNIALGSEDGNLKMIMPVRGNSRMQGLSKAYEEGAGEKGVIYDVPLKKLDHIYPFETNITAIKIDVENFELEVLRGSVEVLKRNKPTIYAELWENDNRTKVFELLKNIGYNSFTFDLQSETLQPVTIREGLPAGNFFFIPA</sequence>
<dbReference type="InterPro" id="IPR029063">
    <property type="entry name" value="SAM-dependent_MTases_sf"/>
</dbReference>
<dbReference type="Gene3D" id="3.40.50.150">
    <property type="entry name" value="Vaccinia Virus protein VP39"/>
    <property type="match status" value="1"/>
</dbReference>
<evidence type="ECO:0000313" key="2">
    <source>
        <dbReference type="EMBL" id="CAG5068641.1"/>
    </source>
</evidence>
<dbReference type="EMBL" id="CAJRAU010000002">
    <property type="protein sequence ID" value="CAG5068641.1"/>
    <property type="molecule type" value="Genomic_DNA"/>
</dbReference>
<reference evidence="2 3" key="1">
    <citation type="submission" date="2021-04" db="EMBL/GenBank/DDBJ databases">
        <authorList>
            <person name="Rodrigo-Torres L."/>
            <person name="Arahal R. D."/>
            <person name="Lucena T."/>
        </authorList>
    </citation>
    <scope>NUCLEOTIDE SEQUENCE [LARGE SCALE GENOMIC DNA]</scope>
    <source>
        <strain evidence="2 3">CECT 9623</strain>
    </source>
</reference>
<comment type="caution">
    <text evidence="2">The sequence shown here is derived from an EMBL/GenBank/DDBJ whole genome shotgun (WGS) entry which is preliminary data.</text>
</comment>
<evidence type="ECO:0000313" key="3">
    <source>
        <dbReference type="Proteomes" id="UP000679725"/>
    </source>
</evidence>
<dbReference type="CDD" id="cd02440">
    <property type="entry name" value="AdoMet_MTases"/>
    <property type="match status" value="1"/>
</dbReference>
<dbReference type="Pfam" id="PF05050">
    <property type="entry name" value="Methyltransf_21"/>
    <property type="match status" value="1"/>
</dbReference>
<dbReference type="PANTHER" id="PTHR34203">
    <property type="entry name" value="METHYLTRANSFERASE, FKBM FAMILY PROTEIN"/>
    <property type="match status" value="1"/>
</dbReference>
<organism evidence="2 3">
    <name type="scientific">Dyadobacter linearis</name>
    <dbReference type="NCBI Taxonomy" id="2823330"/>
    <lineage>
        <taxon>Bacteria</taxon>
        <taxon>Pseudomonadati</taxon>
        <taxon>Bacteroidota</taxon>
        <taxon>Cytophagia</taxon>
        <taxon>Cytophagales</taxon>
        <taxon>Spirosomataceae</taxon>
        <taxon>Dyadobacter</taxon>
    </lineage>
</organism>
<dbReference type="RefSeq" id="WP_215232777.1">
    <property type="nucleotide sequence ID" value="NZ_CAJRAU010000002.1"/>
</dbReference>
<accession>A0ABM8UMF2</accession>
<evidence type="ECO:0000259" key="1">
    <source>
        <dbReference type="Pfam" id="PF05050"/>
    </source>
</evidence>
<dbReference type="InterPro" id="IPR006342">
    <property type="entry name" value="FkbM_mtfrase"/>
</dbReference>